<feature type="region of interest" description="Disordered" evidence="1">
    <location>
        <begin position="29"/>
        <end position="69"/>
    </location>
</feature>
<proteinExistence type="predicted"/>
<reference evidence="2 3" key="1">
    <citation type="submission" date="2019-03" db="EMBL/GenBank/DDBJ databases">
        <title>Genomic Encyclopedia of Type Strains, Phase IV (KMG-IV): sequencing the most valuable type-strain genomes for metagenomic binning, comparative biology and taxonomic classification.</title>
        <authorList>
            <person name="Goeker M."/>
        </authorList>
    </citation>
    <scope>NUCLEOTIDE SEQUENCE [LARGE SCALE GENOMIC DNA]</scope>
    <source>
        <strain evidence="2 3">DSM 24179</strain>
    </source>
</reference>
<dbReference type="RefSeq" id="WP_132435488.1">
    <property type="nucleotide sequence ID" value="NZ_SLWK01000021.1"/>
</dbReference>
<gene>
    <name evidence="2" type="ORF">EV194_1212</name>
</gene>
<dbReference type="AlphaFoldDB" id="A0A4R2G6N6"/>
<accession>A0A4R2G6N6</accession>
<dbReference type="Proteomes" id="UP000295221">
    <property type="component" value="Unassembled WGS sequence"/>
</dbReference>
<feature type="compositionally biased region" description="Basic and acidic residues" evidence="1">
    <location>
        <begin position="54"/>
        <end position="69"/>
    </location>
</feature>
<dbReference type="EMBL" id="SLWK01000021">
    <property type="protein sequence ID" value="TCO03290.1"/>
    <property type="molecule type" value="Genomic_DNA"/>
</dbReference>
<organism evidence="2 3">
    <name type="scientific">Natronoflexus pectinivorans</name>
    <dbReference type="NCBI Taxonomy" id="682526"/>
    <lineage>
        <taxon>Bacteria</taxon>
        <taxon>Pseudomonadati</taxon>
        <taxon>Bacteroidota</taxon>
        <taxon>Bacteroidia</taxon>
        <taxon>Marinilabiliales</taxon>
        <taxon>Marinilabiliaceae</taxon>
        <taxon>Natronoflexus</taxon>
    </lineage>
</organism>
<sequence>MQLNQTKRKYISPHLMVVEIDNTISIIMGSADENVPPPPPFGASSSGFDEDRQDESIQKSSFDDNPFRR</sequence>
<name>A0A4R2G6N6_9BACT</name>
<comment type="caution">
    <text evidence="2">The sequence shown here is derived from an EMBL/GenBank/DDBJ whole genome shotgun (WGS) entry which is preliminary data.</text>
</comment>
<dbReference type="OrthoDB" id="9967625at2"/>
<evidence type="ECO:0000313" key="3">
    <source>
        <dbReference type="Proteomes" id="UP000295221"/>
    </source>
</evidence>
<evidence type="ECO:0000313" key="2">
    <source>
        <dbReference type="EMBL" id="TCO03290.1"/>
    </source>
</evidence>
<keyword evidence="3" id="KW-1185">Reference proteome</keyword>
<evidence type="ECO:0000256" key="1">
    <source>
        <dbReference type="SAM" id="MobiDB-lite"/>
    </source>
</evidence>
<protein>
    <submittedName>
        <fullName evidence="2">Uncharacterized protein</fullName>
    </submittedName>
</protein>